<proteinExistence type="predicted"/>
<accession>A0ABU0JL55</accession>
<comment type="caution">
    <text evidence="1">The sequence shown here is derived from an EMBL/GenBank/DDBJ whole genome shotgun (WGS) entry which is preliminary data.</text>
</comment>
<evidence type="ECO:0000313" key="1">
    <source>
        <dbReference type="EMBL" id="MDQ0475014.1"/>
    </source>
</evidence>
<dbReference type="RefSeq" id="WP_307285606.1">
    <property type="nucleotide sequence ID" value="NZ_JAUSVX010000029.1"/>
</dbReference>
<dbReference type="Proteomes" id="UP001242480">
    <property type="component" value="Unassembled WGS sequence"/>
</dbReference>
<protein>
    <submittedName>
        <fullName evidence="1">Uncharacterized protein</fullName>
    </submittedName>
</protein>
<sequence length="292" mass="30658">MATQIKSRRTIDVASVLPSIAYSDAENAIEAIPGLTAWFEATHGVHRRNGFRWRARNRNIWAQVHNLIPPPVRTAANGHPAIYTGYGAYSLADPTHAEIYATTERGGLRTDRAVKLLGATAFTTFSVVRVPKNNGSEPGIPSGGTVGGVAWGAVGPASNNTPKLTLSSSTGRANFAAAGVLISNPVPALDLRDSAIHLHRCAYDGSAGTIALNTDRGRSVGTQTGAAASLDLAYDGIQSPTIACLFNSVTGALSLPLYGQTQVFIVFSAILTADQIALVENYIAAKYSITLI</sequence>
<dbReference type="EMBL" id="JAUSVX010000029">
    <property type="protein sequence ID" value="MDQ0475014.1"/>
    <property type="molecule type" value="Genomic_DNA"/>
</dbReference>
<gene>
    <name evidence="1" type="ORF">QO011_008056</name>
</gene>
<keyword evidence="2" id="KW-1185">Reference proteome</keyword>
<organism evidence="1 2">
    <name type="scientific">Labrys wisconsinensis</name>
    <dbReference type="NCBI Taxonomy" id="425677"/>
    <lineage>
        <taxon>Bacteria</taxon>
        <taxon>Pseudomonadati</taxon>
        <taxon>Pseudomonadota</taxon>
        <taxon>Alphaproteobacteria</taxon>
        <taxon>Hyphomicrobiales</taxon>
        <taxon>Xanthobacteraceae</taxon>
        <taxon>Labrys</taxon>
    </lineage>
</organism>
<name>A0ABU0JL55_9HYPH</name>
<evidence type="ECO:0000313" key="2">
    <source>
        <dbReference type="Proteomes" id="UP001242480"/>
    </source>
</evidence>
<reference evidence="1 2" key="1">
    <citation type="submission" date="2023-07" db="EMBL/GenBank/DDBJ databases">
        <title>Genomic Encyclopedia of Type Strains, Phase IV (KMG-IV): sequencing the most valuable type-strain genomes for metagenomic binning, comparative biology and taxonomic classification.</title>
        <authorList>
            <person name="Goeker M."/>
        </authorList>
    </citation>
    <scope>NUCLEOTIDE SEQUENCE [LARGE SCALE GENOMIC DNA]</scope>
    <source>
        <strain evidence="1 2">DSM 19619</strain>
    </source>
</reference>